<dbReference type="Gene3D" id="2.70.70.10">
    <property type="entry name" value="Glucose Permease (Domain IIA)"/>
    <property type="match status" value="1"/>
</dbReference>
<dbReference type="PANTHER" id="PTHR21666">
    <property type="entry name" value="PEPTIDASE-RELATED"/>
    <property type="match status" value="1"/>
</dbReference>
<dbReference type="InterPro" id="IPR011055">
    <property type="entry name" value="Dup_hybrid_motif"/>
</dbReference>
<dbReference type="PANTHER" id="PTHR21666:SF270">
    <property type="entry name" value="MUREIN HYDROLASE ACTIVATOR ENVC"/>
    <property type="match status" value="1"/>
</dbReference>
<dbReference type="Pfam" id="PF01476">
    <property type="entry name" value="LysM"/>
    <property type="match status" value="1"/>
</dbReference>
<feature type="domain" description="LysM" evidence="1">
    <location>
        <begin position="85"/>
        <end position="129"/>
    </location>
</feature>
<keyword evidence="3" id="KW-1185">Reference proteome</keyword>
<dbReference type="InterPro" id="IPR018392">
    <property type="entry name" value="LysM"/>
</dbReference>
<organism evidence="2 3">
    <name type="scientific">Tumidithrix elongata BACA0141</name>
    <dbReference type="NCBI Taxonomy" id="2716417"/>
    <lineage>
        <taxon>Bacteria</taxon>
        <taxon>Bacillati</taxon>
        <taxon>Cyanobacteriota</taxon>
        <taxon>Cyanophyceae</taxon>
        <taxon>Pseudanabaenales</taxon>
        <taxon>Pseudanabaenaceae</taxon>
        <taxon>Tumidithrix</taxon>
        <taxon>Tumidithrix elongata</taxon>
    </lineage>
</organism>
<dbReference type="GO" id="GO:0004222">
    <property type="term" value="F:metalloendopeptidase activity"/>
    <property type="evidence" value="ECO:0007669"/>
    <property type="project" value="TreeGrafter"/>
</dbReference>
<comment type="caution">
    <text evidence="2">The sequence shown here is derived from an EMBL/GenBank/DDBJ whole genome shotgun (WGS) entry which is preliminary data.</text>
</comment>
<reference evidence="2" key="1">
    <citation type="submission" date="2024-01" db="EMBL/GenBank/DDBJ databases">
        <title>Bank of Algae and Cyanobacteria of the Azores (BACA) strain genomes.</title>
        <authorList>
            <person name="Luz R."/>
            <person name="Cordeiro R."/>
            <person name="Fonseca A."/>
            <person name="Goncalves V."/>
        </authorList>
    </citation>
    <scope>NUCLEOTIDE SEQUENCE</scope>
    <source>
        <strain evidence="2">BACA0141</strain>
    </source>
</reference>
<dbReference type="Proteomes" id="UP001333818">
    <property type="component" value="Unassembled WGS sequence"/>
</dbReference>
<accession>A0AAW9Q6S5</accession>
<gene>
    <name evidence="2" type="ORF">V2H45_19470</name>
</gene>
<protein>
    <submittedName>
        <fullName evidence="2">M23 family metallopeptidase</fullName>
        <ecNumber evidence="2">3.4.24.-</ecNumber>
    </submittedName>
</protein>
<dbReference type="InterPro" id="IPR016047">
    <property type="entry name" value="M23ase_b-sheet_dom"/>
</dbReference>
<dbReference type="SUPFAM" id="SSF54106">
    <property type="entry name" value="LysM domain"/>
    <property type="match status" value="1"/>
</dbReference>
<keyword evidence="2" id="KW-0378">Hydrolase</keyword>
<dbReference type="InterPro" id="IPR036779">
    <property type="entry name" value="LysM_dom_sf"/>
</dbReference>
<dbReference type="CDD" id="cd12797">
    <property type="entry name" value="M23_peptidase"/>
    <property type="match status" value="1"/>
</dbReference>
<dbReference type="SMART" id="SM00257">
    <property type="entry name" value="LysM"/>
    <property type="match status" value="1"/>
</dbReference>
<dbReference type="EMBL" id="JAZBJZ010000101">
    <property type="protein sequence ID" value="MEE3718928.1"/>
    <property type="molecule type" value="Genomic_DNA"/>
</dbReference>
<dbReference type="PROSITE" id="PS51782">
    <property type="entry name" value="LYSM"/>
    <property type="match status" value="1"/>
</dbReference>
<name>A0AAW9Q6S5_9CYAN</name>
<dbReference type="CDD" id="cd00118">
    <property type="entry name" value="LysM"/>
    <property type="match status" value="1"/>
</dbReference>
<dbReference type="SUPFAM" id="SSF51261">
    <property type="entry name" value="Duplicated hybrid motif"/>
    <property type="match status" value="1"/>
</dbReference>
<dbReference type="Pfam" id="PF01551">
    <property type="entry name" value="Peptidase_M23"/>
    <property type="match status" value="1"/>
</dbReference>
<dbReference type="EC" id="3.4.24.-" evidence="2"/>
<evidence type="ECO:0000259" key="1">
    <source>
        <dbReference type="PROSITE" id="PS51782"/>
    </source>
</evidence>
<dbReference type="InterPro" id="IPR050570">
    <property type="entry name" value="Cell_wall_metabolism_enzyme"/>
</dbReference>
<evidence type="ECO:0000313" key="2">
    <source>
        <dbReference type="EMBL" id="MEE3718928.1"/>
    </source>
</evidence>
<proteinExistence type="predicted"/>
<dbReference type="AlphaFoldDB" id="A0AAW9Q6S5"/>
<sequence>MGFWKCFAASFPNNRRILRVNVLFENQKTKLGTKSALCLSGLIATFISLANIPTAFASAAVTSNDPPIDQDAEALCGKPVLADLKQHKVQSGETLESIAKKYELTTATLMGLNPSVRDGSVQVGQTIAIPSMDGLSYRFGNEETYKTVAKKFGLRADVLFEHNGCQNHPKVVFVPGAVWKPDPVALPNYIAKGDGIIMDTGGYPLPYPVPVTSVYGWRTNPVTGEWTFHSGIDLGAPMGTPVLAATSGRIEFAGWAGGYGNMVEIIQGSSGTRYAHLAAIYVSEGQNVARGQQIGIVGSTGRSTGPHLHFEILAPTADGWVAFDPAPYLNRLASVIRDIVTL</sequence>
<dbReference type="Gene3D" id="3.10.350.10">
    <property type="entry name" value="LysM domain"/>
    <property type="match status" value="1"/>
</dbReference>
<evidence type="ECO:0000313" key="3">
    <source>
        <dbReference type="Proteomes" id="UP001333818"/>
    </source>
</evidence>